<feature type="compositionally biased region" description="Low complexity" evidence="10">
    <location>
        <begin position="240"/>
        <end position="253"/>
    </location>
</feature>
<dbReference type="InterPro" id="IPR011993">
    <property type="entry name" value="PH-like_dom_sf"/>
</dbReference>
<feature type="region of interest" description="Disordered" evidence="10">
    <location>
        <begin position="1166"/>
        <end position="1269"/>
    </location>
</feature>
<dbReference type="PANTHER" id="PTHR10614:SF13">
    <property type="entry name" value="INSULIN RECEPTOR SUBSTRATE 1"/>
    <property type="match status" value="1"/>
</dbReference>
<protein>
    <recommendedName>
        <fullName evidence="2">Insulin receptor substrate 1</fullName>
    </recommendedName>
    <alternativeName>
        <fullName evidence="8">Protein chico</fullName>
    </alternativeName>
</protein>
<feature type="compositionally biased region" description="Polar residues" evidence="10">
    <location>
        <begin position="1169"/>
        <end position="1181"/>
    </location>
</feature>
<dbReference type="SMART" id="SM00310">
    <property type="entry name" value="PTBI"/>
    <property type="match status" value="1"/>
</dbReference>
<name>A0AAR5QAE9_DENPD</name>
<feature type="compositionally biased region" description="Low complexity" evidence="10">
    <location>
        <begin position="1255"/>
        <end position="1269"/>
    </location>
</feature>
<feature type="region of interest" description="Disordered" evidence="10">
    <location>
        <begin position="961"/>
        <end position="1043"/>
    </location>
</feature>
<keyword evidence="4" id="KW-0341">Growth regulation</keyword>
<feature type="region of interest" description="Disordered" evidence="10">
    <location>
        <begin position="512"/>
        <end position="537"/>
    </location>
</feature>
<feature type="compositionally biased region" description="Low complexity" evidence="10">
    <location>
        <begin position="1208"/>
        <end position="1218"/>
    </location>
</feature>
<feature type="compositionally biased region" description="Polar residues" evidence="10">
    <location>
        <begin position="1219"/>
        <end position="1234"/>
    </location>
</feature>
<dbReference type="KEGG" id="dpa:109544458"/>
<dbReference type="GO" id="GO:0005158">
    <property type="term" value="F:insulin receptor binding"/>
    <property type="evidence" value="ECO:0007669"/>
    <property type="project" value="InterPro"/>
</dbReference>
<feature type="compositionally biased region" description="Polar residues" evidence="10">
    <location>
        <begin position="264"/>
        <end position="280"/>
    </location>
</feature>
<dbReference type="RefSeq" id="XP_019770198.1">
    <property type="nucleotide sequence ID" value="XM_019914639.2"/>
</dbReference>
<dbReference type="SMART" id="SM01244">
    <property type="entry name" value="IRS"/>
    <property type="match status" value="1"/>
</dbReference>
<feature type="compositionally biased region" description="Low complexity" evidence="10">
    <location>
        <begin position="520"/>
        <end position="535"/>
    </location>
</feature>
<dbReference type="PRINTS" id="PR00628">
    <property type="entry name" value="INSULINRSI"/>
</dbReference>
<feature type="region of interest" description="Disordered" evidence="10">
    <location>
        <begin position="805"/>
        <end position="869"/>
    </location>
</feature>
<dbReference type="Proteomes" id="UP000019118">
    <property type="component" value="Unassembled WGS sequence"/>
</dbReference>
<evidence type="ECO:0000256" key="8">
    <source>
        <dbReference type="ARBA" id="ARBA00033282"/>
    </source>
</evidence>
<keyword evidence="5" id="KW-0677">Repeat</keyword>
<dbReference type="GeneID" id="109544458"/>
<feature type="compositionally biased region" description="Basic and acidic residues" evidence="10">
    <location>
        <begin position="835"/>
        <end position="853"/>
    </location>
</feature>
<comment type="subunit">
    <text evidence="1">Bindings to phosphatidylinositol 3-kinase and SHP2.</text>
</comment>
<evidence type="ECO:0000256" key="6">
    <source>
        <dbReference type="ARBA" id="ARBA00022782"/>
    </source>
</evidence>
<feature type="region of interest" description="Disordered" evidence="10">
    <location>
        <begin position="1302"/>
        <end position="1321"/>
    </location>
</feature>
<dbReference type="InterPro" id="IPR001849">
    <property type="entry name" value="PH_domain"/>
</dbReference>
<dbReference type="SMART" id="SM00233">
    <property type="entry name" value="PH"/>
    <property type="match status" value="1"/>
</dbReference>
<dbReference type="InterPro" id="IPR039011">
    <property type="entry name" value="IRS"/>
</dbReference>
<sequence>MSMKSSVSRDGHMPSSGDIIRCGVFKKMKTSRKKYFVLRAETPDALARLEYYDSEKKFRAGLPPKRIIALKTCFNINTKTDSKHKHVIALYTKLDCFCIVFDGEDDLKVWLKDFLTLQHGEELPEGEIPKPKFEYVWHVSLCERGLGQGRTGIYRLCLTDKTVTLVKVDQPIPTVIELSLSNVRSCGHLQNFFFLEVGRMSEIGAGEIWFEADDSNIALNIQSTITHRFKKARQQLATSEAASAATGGTAAESPTELHPKGRNRSASATEPSKTTSKKFNPIFSSKYASSQDPSAAATSAASSATTCTTSVTGVAMTIFNHLLQRNSNKRRHSISGGGMGWSTGGNHQRTQSLPFATPIISAPNCAPDNTISLTNHQPICKKAQAIIGGGKCARERCDSMPSRPRTTSEGNHALPPWGKSHLLPYRAHLRDPSHSPPTGSPISPPSDSTGSSYSLPDEHDGHDMEHQRMYSTLPPEEVIAEEEYPESPRANTSGDGYVLMSLQDPYQNDYTYMGGPQGASNSASTSSITSGTPSTEMKCSEYPLEKVFSYVSANDDDTRPGRAYSLGSKPPENQLANNLEKTRTRAFSVGSKKKTFNRVLQPHHHVPGIKSNSAPILGPNSRVGSSHGSINTNPMDDLMEMDFSDQKTKSSYKFLSGNKSSSHCNHKNNSCNGTKGRLMEFIESLGAVIGVDSKKSAGHDGYINMKGGSKGASNSSDAAPYVDMSQGQRLSSVDPNFQSPYAQSNAGPNTNSIFSRIPNPFNPDSRSDYVDMFDSSPSRGTLKPMTLEELSRHVRRQQMEQAHDYIDMNQRQRMNSNSSTYSRAATSPGALSGDHNSDMHHLPGRGSRSDRTDSFGSQLSTSPQSDHIPHSLDELARMSQNSAQDMDGYVPMSPVDLNNPPFHHNRQNSADRTDGDYLNMSKGSVALNAAKDNVRSKPIPIQTAAGNTSVGNSSPLSISSLLGRKASPTGGSPKLHLPLSPYSSLPRQRSPRKSSLQTNSSKDSSVSSSVTTTPSSSSIMFPMSLNSPSSPTVGPTSTAGTPTASAMKVPASILNVPYKPTGHRKKSTIDGYTMMDFEPKKSPVEAVKVDESAYMNYCPPTARVPRQLDVVDTDYADYAIMKPSYFSSFKTLPRKSGAAPPPLVSPLVSAGPNDRHSMCFMPIQESNERINSSTPECNATQGEKLDRNQPESNPSEGYDRLKSPSPSPKSLHPNSSNSETIKTQVQRPASTTGSEKPPSRPPSECSEGLTSRLGSNSSVYSSSSSASTVVGVVTNQLESEQAPQHVVRLHYASLELSCDPLEGRRSPKATSETNLNDGDHTTFVYADIDFVKSEELSRNGAPTAPNVSSSSSNNSASIN</sequence>
<feature type="compositionally biased region" description="Low complexity" evidence="10">
    <location>
        <begin position="1027"/>
        <end position="1043"/>
    </location>
</feature>
<evidence type="ECO:0000256" key="10">
    <source>
        <dbReference type="SAM" id="MobiDB-lite"/>
    </source>
</evidence>
<dbReference type="CDD" id="cd01257">
    <property type="entry name" value="PH_IRS"/>
    <property type="match status" value="1"/>
</dbReference>
<evidence type="ECO:0000313" key="13">
    <source>
        <dbReference type="Proteomes" id="UP000019118"/>
    </source>
</evidence>
<keyword evidence="13" id="KW-1185">Reference proteome</keyword>
<keyword evidence="3" id="KW-0597">Phosphoprotein</keyword>
<feature type="compositionally biased region" description="Polar residues" evidence="10">
    <location>
        <begin position="854"/>
        <end position="865"/>
    </location>
</feature>
<organism evidence="12 13">
    <name type="scientific">Dendroctonus ponderosae</name>
    <name type="common">Mountain pine beetle</name>
    <dbReference type="NCBI Taxonomy" id="77166"/>
    <lineage>
        <taxon>Eukaryota</taxon>
        <taxon>Metazoa</taxon>
        <taxon>Ecdysozoa</taxon>
        <taxon>Arthropoda</taxon>
        <taxon>Hexapoda</taxon>
        <taxon>Insecta</taxon>
        <taxon>Pterygota</taxon>
        <taxon>Neoptera</taxon>
        <taxon>Endopterygota</taxon>
        <taxon>Coleoptera</taxon>
        <taxon>Polyphaga</taxon>
        <taxon>Cucujiformia</taxon>
        <taxon>Curculionidae</taxon>
        <taxon>Scolytinae</taxon>
        <taxon>Dendroctonus</taxon>
    </lineage>
</organism>
<dbReference type="Gene3D" id="2.30.29.30">
    <property type="entry name" value="Pleckstrin-homology domain (PH domain)/Phosphotyrosine-binding domain (PTB)"/>
    <property type="match status" value="2"/>
</dbReference>
<feature type="compositionally biased region" description="Pro residues" evidence="10">
    <location>
        <begin position="434"/>
        <end position="444"/>
    </location>
</feature>
<dbReference type="GO" id="GO:0005886">
    <property type="term" value="C:plasma membrane"/>
    <property type="evidence" value="ECO:0007669"/>
    <property type="project" value="TreeGrafter"/>
</dbReference>
<feature type="region of interest" description="Disordered" evidence="10">
    <location>
        <begin position="329"/>
        <end position="351"/>
    </location>
</feature>
<evidence type="ECO:0000256" key="4">
    <source>
        <dbReference type="ARBA" id="ARBA00022604"/>
    </source>
</evidence>
<dbReference type="EnsemblMetazoa" id="XM_019914639.1">
    <property type="protein sequence ID" value="XP_019770198.1"/>
    <property type="gene ID" value="LOC109544458"/>
</dbReference>
<evidence type="ECO:0000256" key="5">
    <source>
        <dbReference type="ARBA" id="ARBA00022737"/>
    </source>
</evidence>
<dbReference type="PROSITE" id="PS50003">
    <property type="entry name" value="PH_DOMAIN"/>
    <property type="match status" value="1"/>
</dbReference>
<evidence type="ECO:0000256" key="2">
    <source>
        <dbReference type="ARBA" id="ARBA00015710"/>
    </source>
</evidence>
<comment type="function">
    <text evidence="9">Activates phosphatidylinositol 3-kinase when bound to the regulatory p85 subunit. May mediate the control of various cellular processes by insulin-like peptides. When phosphorylated by the insulin receptor binds specifically to various cellular proteins containing SH2 domains. Involved in control of cell proliferation, cell size, and body and organ growth throughout development. Also has a role in a signaling pathway controlling the physiological response required to endure periods of low nutrient conditions. Insulin/insulin-like growth factor (IGF) signaling pathway has a role in regulating aging and is necessary in the ovary for vitellogenic maturation.</text>
</comment>
<feature type="domain" description="PH" evidence="11">
    <location>
        <begin position="18"/>
        <end position="119"/>
    </location>
</feature>
<keyword evidence="7" id="KW-0896">Oogenesis</keyword>
<reference evidence="13" key="1">
    <citation type="journal article" date="2013" name="Genome Biol.">
        <title>Draft genome of the mountain pine beetle, Dendroctonus ponderosae Hopkins, a major forest pest.</title>
        <authorList>
            <person name="Keeling C.I."/>
            <person name="Yuen M.M."/>
            <person name="Liao N.Y."/>
            <person name="Docking T.R."/>
            <person name="Chan S.K."/>
            <person name="Taylor G.A."/>
            <person name="Palmquist D.L."/>
            <person name="Jackman S.D."/>
            <person name="Nguyen A."/>
            <person name="Li M."/>
            <person name="Henderson H."/>
            <person name="Janes J.K."/>
            <person name="Zhao Y."/>
            <person name="Pandoh P."/>
            <person name="Moore R."/>
            <person name="Sperling F.A."/>
            <person name="Huber D.P."/>
            <person name="Birol I."/>
            <person name="Jones S.J."/>
            <person name="Bohlmann J."/>
        </authorList>
    </citation>
    <scope>NUCLEOTIDE SEQUENCE</scope>
</reference>
<dbReference type="GO" id="GO:0005829">
    <property type="term" value="C:cytosol"/>
    <property type="evidence" value="ECO:0007669"/>
    <property type="project" value="TreeGrafter"/>
</dbReference>
<evidence type="ECO:0000313" key="12">
    <source>
        <dbReference type="EnsemblMetazoa" id="XP_019770198.1"/>
    </source>
</evidence>
<dbReference type="GO" id="GO:0008286">
    <property type="term" value="P:insulin receptor signaling pathway"/>
    <property type="evidence" value="ECO:0007669"/>
    <property type="project" value="InterPro"/>
</dbReference>
<feature type="region of interest" description="Disordered" evidence="10">
    <location>
        <begin position="1336"/>
        <end position="1359"/>
    </location>
</feature>
<feature type="compositionally biased region" description="Low complexity" evidence="10">
    <location>
        <begin position="1346"/>
        <end position="1359"/>
    </location>
</feature>
<keyword evidence="6" id="KW-0221">Differentiation</keyword>
<feature type="compositionally biased region" description="Polar residues" evidence="10">
    <location>
        <begin position="809"/>
        <end position="825"/>
    </location>
</feature>
<dbReference type="GO" id="GO:0043548">
    <property type="term" value="F:phosphatidylinositol 3-kinase binding"/>
    <property type="evidence" value="ECO:0007669"/>
    <property type="project" value="TreeGrafter"/>
</dbReference>
<evidence type="ECO:0000256" key="1">
    <source>
        <dbReference type="ARBA" id="ARBA00011440"/>
    </source>
</evidence>
<dbReference type="CTD" id="30067"/>
<accession>A0AAR5QAE9</accession>
<evidence type="ECO:0000256" key="3">
    <source>
        <dbReference type="ARBA" id="ARBA00022553"/>
    </source>
</evidence>
<dbReference type="InterPro" id="IPR002404">
    <property type="entry name" value="IRS_PTB"/>
</dbReference>
<feature type="region of interest" description="Disordered" evidence="10">
    <location>
        <begin position="240"/>
        <end position="280"/>
    </location>
</feature>
<feature type="compositionally biased region" description="Low complexity" evidence="10">
    <location>
        <begin position="998"/>
        <end position="1018"/>
    </location>
</feature>
<feature type="compositionally biased region" description="Low complexity" evidence="10">
    <location>
        <begin position="445"/>
        <end position="455"/>
    </location>
</feature>
<dbReference type="SUPFAM" id="SSF50729">
    <property type="entry name" value="PH domain-like"/>
    <property type="match status" value="2"/>
</dbReference>
<feature type="region of interest" description="Disordered" evidence="10">
    <location>
        <begin position="884"/>
        <end position="919"/>
    </location>
</feature>
<proteinExistence type="predicted"/>
<evidence type="ECO:0000256" key="7">
    <source>
        <dbReference type="ARBA" id="ARBA00022943"/>
    </source>
</evidence>
<reference evidence="12" key="2">
    <citation type="submission" date="2024-08" db="UniProtKB">
        <authorList>
            <consortium name="EnsemblMetazoa"/>
        </authorList>
    </citation>
    <scope>IDENTIFICATION</scope>
</reference>
<feature type="region of interest" description="Disordered" evidence="10">
    <location>
        <begin position="394"/>
        <end position="464"/>
    </location>
</feature>
<feature type="compositionally biased region" description="Low complexity" evidence="10">
    <location>
        <begin position="972"/>
        <end position="988"/>
    </location>
</feature>
<evidence type="ECO:0000259" key="11">
    <source>
        <dbReference type="PROSITE" id="PS50003"/>
    </source>
</evidence>
<dbReference type="PANTHER" id="PTHR10614">
    <property type="entry name" value="INSULIN RECEPTOR SUBSTRATE"/>
    <property type="match status" value="1"/>
</dbReference>
<evidence type="ECO:0000256" key="9">
    <source>
        <dbReference type="ARBA" id="ARBA00046145"/>
    </source>
</evidence>
<dbReference type="Pfam" id="PF02174">
    <property type="entry name" value="IRS"/>
    <property type="match status" value="1"/>
</dbReference>